<organism evidence="1 2">
    <name type="scientific">Bifidobacterium pseudolongum</name>
    <dbReference type="NCBI Taxonomy" id="1694"/>
    <lineage>
        <taxon>Bacteria</taxon>
        <taxon>Bacillati</taxon>
        <taxon>Actinomycetota</taxon>
        <taxon>Actinomycetes</taxon>
        <taxon>Bifidobacteriales</taxon>
        <taxon>Bifidobacteriaceae</taxon>
        <taxon>Bifidobacterium</taxon>
    </lineage>
</organism>
<dbReference type="RefSeq" id="WP_120359322.1">
    <property type="nucleotide sequence ID" value="NZ_JBCLSL010000004.1"/>
</dbReference>
<dbReference type="AlphaFoldDB" id="A0AB37NX71"/>
<evidence type="ECO:0000313" key="1">
    <source>
        <dbReference type="EMBL" id="RKI88261.1"/>
    </source>
</evidence>
<dbReference type="Proteomes" id="UP000273889">
    <property type="component" value="Unassembled WGS sequence"/>
</dbReference>
<reference evidence="1 2" key="1">
    <citation type="submission" date="2018-09" db="EMBL/GenBank/DDBJ databases">
        <title>Murine metabolic-syndrome-specific gut microbial biobank.</title>
        <authorList>
            <person name="Liu C."/>
        </authorList>
    </citation>
    <scope>NUCLEOTIDE SEQUENCE [LARGE SCALE GENOMIC DNA]</scope>
    <source>
        <strain evidence="1 2">WYJ21-P61</strain>
    </source>
</reference>
<proteinExistence type="predicted"/>
<evidence type="ECO:0000313" key="2">
    <source>
        <dbReference type="Proteomes" id="UP000273889"/>
    </source>
</evidence>
<accession>A0AB37NX71</accession>
<protein>
    <submittedName>
        <fullName evidence="1">Uncharacterized protein</fullName>
    </submittedName>
</protein>
<comment type="caution">
    <text evidence="1">The sequence shown here is derived from an EMBL/GenBank/DDBJ whole genome shotgun (WGS) entry which is preliminary data.</text>
</comment>
<gene>
    <name evidence="1" type="ORF">D7V89_04260</name>
</gene>
<name>A0AB37NX71_9BIFI</name>
<dbReference type="EMBL" id="RAYV01000003">
    <property type="protein sequence ID" value="RKI88261.1"/>
    <property type="molecule type" value="Genomic_DNA"/>
</dbReference>
<sequence>MPDLSSTGIPVKGTNELVTYLAANLLAGNRRINVAHYVGADNSDHSDTLQQAFQEAAAVQETR</sequence>